<evidence type="ECO:0000313" key="1">
    <source>
        <dbReference type="EMBL" id="KAI0035434.1"/>
    </source>
</evidence>
<keyword evidence="2" id="KW-1185">Reference proteome</keyword>
<organism evidence="1 2">
    <name type="scientific">Vararia minispora EC-137</name>
    <dbReference type="NCBI Taxonomy" id="1314806"/>
    <lineage>
        <taxon>Eukaryota</taxon>
        <taxon>Fungi</taxon>
        <taxon>Dikarya</taxon>
        <taxon>Basidiomycota</taxon>
        <taxon>Agaricomycotina</taxon>
        <taxon>Agaricomycetes</taxon>
        <taxon>Russulales</taxon>
        <taxon>Lachnocladiaceae</taxon>
        <taxon>Vararia</taxon>
    </lineage>
</organism>
<sequence length="337" mass="36680">MPPLPPAYDSSASNVVAAIQRRMHDIRDMQIPRLRGCSQSLVVQQQYHAELQADLDTVTRLAEELDDLSEDQKGPRAKKELHAVADAFRADIARLRKDARAALLASKRAIDAAAASNRAELLRSSAMREKPATSDGKITEDALMKANADVTDAMRRTLTLMQGELERSVLSTQMLEASTATLRSTTEQHDVLTDLLGTSKQLITALEKTDWMDRLLILAALAFFVLVVLFILKQRIVDRGIRIAFFWTRFLPGAWKADSSDMSGVASSVTAAATSLATAVTASALSAATSVAGLSSTLLPEPEMLPTADVHARKDKYEDSEERAADPEPGLVSHDEL</sequence>
<name>A0ACB8QUB5_9AGAM</name>
<proteinExistence type="predicted"/>
<dbReference type="Proteomes" id="UP000814128">
    <property type="component" value="Unassembled WGS sequence"/>
</dbReference>
<reference evidence="1" key="2">
    <citation type="journal article" date="2022" name="New Phytol.">
        <title>Evolutionary transition to the ectomycorrhizal habit in the genomes of a hyperdiverse lineage of mushroom-forming fungi.</title>
        <authorList>
            <person name="Looney B."/>
            <person name="Miyauchi S."/>
            <person name="Morin E."/>
            <person name="Drula E."/>
            <person name="Courty P.E."/>
            <person name="Kohler A."/>
            <person name="Kuo A."/>
            <person name="LaButti K."/>
            <person name="Pangilinan J."/>
            <person name="Lipzen A."/>
            <person name="Riley R."/>
            <person name="Andreopoulos W."/>
            <person name="He G."/>
            <person name="Johnson J."/>
            <person name="Nolan M."/>
            <person name="Tritt A."/>
            <person name="Barry K.W."/>
            <person name="Grigoriev I.V."/>
            <person name="Nagy L.G."/>
            <person name="Hibbett D."/>
            <person name="Henrissat B."/>
            <person name="Matheny P.B."/>
            <person name="Labbe J."/>
            <person name="Martin F.M."/>
        </authorList>
    </citation>
    <scope>NUCLEOTIDE SEQUENCE</scope>
    <source>
        <strain evidence="1">EC-137</strain>
    </source>
</reference>
<comment type="caution">
    <text evidence="1">The sequence shown here is derived from an EMBL/GenBank/DDBJ whole genome shotgun (WGS) entry which is preliminary data.</text>
</comment>
<reference evidence="1" key="1">
    <citation type="submission" date="2021-02" db="EMBL/GenBank/DDBJ databases">
        <authorList>
            <consortium name="DOE Joint Genome Institute"/>
            <person name="Ahrendt S."/>
            <person name="Looney B.P."/>
            <person name="Miyauchi S."/>
            <person name="Morin E."/>
            <person name="Drula E."/>
            <person name="Courty P.E."/>
            <person name="Chicoki N."/>
            <person name="Fauchery L."/>
            <person name="Kohler A."/>
            <person name="Kuo A."/>
            <person name="Labutti K."/>
            <person name="Pangilinan J."/>
            <person name="Lipzen A."/>
            <person name="Riley R."/>
            <person name="Andreopoulos W."/>
            <person name="He G."/>
            <person name="Johnson J."/>
            <person name="Barry K.W."/>
            <person name="Grigoriev I.V."/>
            <person name="Nagy L."/>
            <person name="Hibbett D."/>
            <person name="Henrissat B."/>
            <person name="Matheny P.B."/>
            <person name="Labbe J."/>
            <person name="Martin F."/>
        </authorList>
    </citation>
    <scope>NUCLEOTIDE SEQUENCE</scope>
    <source>
        <strain evidence="1">EC-137</strain>
    </source>
</reference>
<accession>A0ACB8QUB5</accession>
<evidence type="ECO:0000313" key="2">
    <source>
        <dbReference type="Proteomes" id="UP000814128"/>
    </source>
</evidence>
<protein>
    <submittedName>
        <fullName evidence="1">Sec20-domain-containing protein</fullName>
    </submittedName>
</protein>
<dbReference type="EMBL" id="MU273484">
    <property type="protein sequence ID" value="KAI0035434.1"/>
    <property type="molecule type" value="Genomic_DNA"/>
</dbReference>
<gene>
    <name evidence="1" type="ORF">K488DRAFT_43264</name>
</gene>